<organism evidence="2 3">
    <name type="scientific">Staphylococcus simulans UMC-CNS-990</name>
    <dbReference type="NCBI Taxonomy" id="1405498"/>
    <lineage>
        <taxon>Bacteria</taxon>
        <taxon>Bacillati</taxon>
        <taxon>Bacillota</taxon>
        <taxon>Bacilli</taxon>
        <taxon>Bacillales</taxon>
        <taxon>Staphylococcaceae</taxon>
        <taxon>Staphylococcus</taxon>
    </lineage>
</organism>
<feature type="transmembrane region" description="Helical" evidence="1">
    <location>
        <begin position="86"/>
        <end position="119"/>
    </location>
</feature>
<protein>
    <submittedName>
        <fullName evidence="2">Membrane protein</fullName>
    </submittedName>
</protein>
<dbReference type="Proteomes" id="UP000017131">
    <property type="component" value="Unassembled WGS sequence"/>
</dbReference>
<feature type="transmembrane region" description="Helical" evidence="1">
    <location>
        <begin position="47"/>
        <end position="66"/>
    </location>
</feature>
<sequence length="162" mass="18027">MLATILWLLIIACFVTAFIGLIKPVIPSMPMMWIGFLIYQIGFHNGKLSWVFYISMIILTIFIFVADLMMSQYFTRRFGGSKAGEITALIGVIVGCFVFPPFGIILVPLIAVFIVEMVLRRDPMTALKASFGSVVGFLASTAAQAMVMIIMVIWFFLAILIN</sequence>
<keyword evidence="1" id="KW-0472">Membrane</keyword>
<proteinExistence type="predicted"/>
<dbReference type="EMBL" id="AXDY01000004">
    <property type="protein sequence ID" value="ERS93724.1"/>
    <property type="molecule type" value="Genomic_DNA"/>
</dbReference>
<dbReference type="Pfam" id="PF04306">
    <property type="entry name" value="DUF456"/>
    <property type="match status" value="1"/>
</dbReference>
<feature type="transmembrane region" description="Helical" evidence="1">
    <location>
        <begin position="6"/>
        <end position="26"/>
    </location>
</feature>
<keyword evidence="1" id="KW-0812">Transmembrane</keyword>
<evidence type="ECO:0000313" key="2">
    <source>
        <dbReference type="EMBL" id="ERS93724.1"/>
    </source>
</evidence>
<keyword evidence="1" id="KW-1133">Transmembrane helix</keyword>
<comment type="caution">
    <text evidence="2">The sequence shown here is derived from an EMBL/GenBank/DDBJ whole genome shotgun (WGS) entry which is preliminary data.</text>
</comment>
<dbReference type="InterPro" id="IPR007403">
    <property type="entry name" value="DUF456"/>
</dbReference>
<evidence type="ECO:0000313" key="3">
    <source>
        <dbReference type="Proteomes" id="UP000017131"/>
    </source>
</evidence>
<accession>A0ABN0PDH6</accession>
<name>A0ABN0PDH6_STASI</name>
<gene>
    <name evidence="2" type="ORF">SSIM_05880</name>
</gene>
<evidence type="ECO:0000256" key="1">
    <source>
        <dbReference type="SAM" id="Phobius"/>
    </source>
</evidence>
<reference evidence="2 3" key="1">
    <citation type="journal article" date="2013" name="Genome Announc.">
        <title>Draft Genome Sequence of Staphylococcus simulans UMC-CNS-990, Isolated from a Case of Chronic Bovine Mastitis.</title>
        <authorList>
            <person name="Calcutt M.J."/>
            <person name="Foecking M.F."/>
            <person name="Hsieh H.Y."/>
            <person name="Perry J."/>
            <person name="Stewart G.C."/>
            <person name="Middleton J.R."/>
        </authorList>
    </citation>
    <scope>NUCLEOTIDE SEQUENCE [LARGE SCALE GENOMIC DNA]</scope>
    <source>
        <strain evidence="2 3">UMC-CNS-990</strain>
    </source>
</reference>
<dbReference type="PANTHER" id="PTHR39165:SF1">
    <property type="entry name" value="DUF456 DOMAIN-CONTAINING PROTEIN"/>
    <property type="match status" value="1"/>
</dbReference>
<keyword evidence="3" id="KW-1185">Reference proteome</keyword>
<dbReference type="RefSeq" id="WP_002481465.1">
    <property type="nucleotide sequence ID" value="NZ_AXDY01000004.1"/>
</dbReference>
<dbReference type="PANTHER" id="PTHR39165">
    <property type="entry name" value="IG HYPOTHETICAL 17883"/>
    <property type="match status" value="1"/>
</dbReference>
<feature type="transmembrane region" description="Helical" evidence="1">
    <location>
        <begin position="131"/>
        <end position="161"/>
    </location>
</feature>